<dbReference type="Pfam" id="PF02622">
    <property type="entry name" value="DUF179"/>
    <property type="match status" value="1"/>
</dbReference>
<dbReference type="PANTHER" id="PTHR31984">
    <property type="entry name" value="TRANSPORTER, PUTATIVE (DUF179)-RELATED"/>
    <property type="match status" value="1"/>
</dbReference>
<dbReference type="InterPro" id="IPR003774">
    <property type="entry name" value="AlgH-like"/>
</dbReference>
<dbReference type="PANTHER" id="PTHR31984:SF11">
    <property type="entry name" value="TRANSPORTER, PUTATIVE (DUF179)-RELATED"/>
    <property type="match status" value="1"/>
</dbReference>
<sequence>MKPNNLELAASFADSSLHFGGPLETTVFLVKTGEKSKLLGFKEVIPGLCFGRRNSLDEAMRLVEKGVLKPQDFKFFVGYAGWDLDQLMEEIESNYWHVAACSKNLLFESSLDSSEGLWEEILQLMGGRYSELSRKPKQGL</sequence>
<reference evidence="1" key="2">
    <citation type="submission" date="2020-07" db="EMBL/GenBank/DDBJ databases">
        <authorList>
            <person name="Vera ALvarez R."/>
            <person name="Arias-Moreno D.M."/>
            <person name="Jimenez-Jacinto V."/>
            <person name="Jimenez-Bremont J.F."/>
            <person name="Swaminathan K."/>
            <person name="Moose S.P."/>
            <person name="Guerrero-Gonzalez M.L."/>
            <person name="Marino-Ramirez L."/>
            <person name="Landsman D."/>
            <person name="Rodriguez-Kessler M."/>
            <person name="Delgado-Sanchez P."/>
        </authorList>
    </citation>
    <scope>NUCLEOTIDE SEQUENCE</scope>
    <source>
        <tissue evidence="1">Cladode</tissue>
    </source>
</reference>
<organism evidence="1">
    <name type="scientific">Opuntia streptacantha</name>
    <name type="common">Prickly pear cactus</name>
    <name type="synonym">Opuntia cardona</name>
    <dbReference type="NCBI Taxonomy" id="393608"/>
    <lineage>
        <taxon>Eukaryota</taxon>
        <taxon>Viridiplantae</taxon>
        <taxon>Streptophyta</taxon>
        <taxon>Embryophyta</taxon>
        <taxon>Tracheophyta</taxon>
        <taxon>Spermatophyta</taxon>
        <taxon>Magnoliopsida</taxon>
        <taxon>eudicotyledons</taxon>
        <taxon>Gunneridae</taxon>
        <taxon>Pentapetalae</taxon>
        <taxon>Caryophyllales</taxon>
        <taxon>Cactineae</taxon>
        <taxon>Cactaceae</taxon>
        <taxon>Opuntioideae</taxon>
        <taxon>Opuntia</taxon>
    </lineage>
</organism>
<dbReference type="AlphaFoldDB" id="A0A7C9D083"/>
<dbReference type="EMBL" id="GISG01057565">
    <property type="protein sequence ID" value="MBA4626628.1"/>
    <property type="molecule type" value="Transcribed_RNA"/>
</dbReference>
<protein>
    <submittedName>
        <fullName evidence="1">Uncharacterized protein</fullName>
    </submittedName>
</protein>
<name>A0A7C9D083_OPUST</name>
<evidence type="ECO:0000313" key="1">
    <source>
        <dbReference type="EMBL" id="MBA4626628.1"/>
    </source>
</evidence>
<accession>A0A7C9D083</accession>
<dbReference type="SUPFAM" id="SSF143456">
    <property type="entry name" value="VC0467-like"/>
    <property type="match status" value="1"/>
</dbReference>
<proteinExistence type="predicted"/>
<reference evidence="1" key="1">
    <citation type="journal article" date="2013" name="J. Plant Res.">
        <title>Effect of fungi and light on seed germination of three Opuntia species from semiarid lands of central Mexico.</title>
        <authorList>
            <person name="Delgado-Sanchez P."/>
            <person name="Jimenez-Bremont J.F."/>
            <person name="Guerrero-Gonzalez Mde L."/>
            <person name="Flores J."/>
        </authorList>
    </citation>
    <scope>NUCLEOTIDE SEQUENCE</scope>
    <source>
        <tissue evidence="1">Cladode</tissue>
    </source>
</reference>
<dbReference type="Gene3D" id="3.40.1740.10">
    <property type="entry name" value="VC0467-like"/>
    <property type="match status" value="1"/>
</dbReference>